<gene>
    <name evidence="2" type="ORF">KC622_01130</name>
</gene>
<feature type="non-terminal residue" evidence="2">
    <location>
        <position position="1"/>
    </location>
</feature>
<dbReference type="InterPro" id="IPR050696">
    <property type="entry name" value="FtsA/MreB"/>
</dbReference>
<comment type="caution">
    <text evidence="2">The sequence shown here is derived from an EMBL/GenBank/DDBJ whole genome shotgun (WGS) entry which is preliminary data.</text>
</comment>
<evidence type="ECO:0000313" key="3">
    <source>
        <dbReference type="Proteomes" id="UP000748332"/>
    </source>
</evidence>
<proteinExistence type="predicted"/>
<dbReference type="GO" id="GO:0032153">
    <property type="term" value="C:cell division site"/>
    <property type="evidence" value="ECO:0007669"/>
    <property type="project" value="TreeGrafter"/>
</dbReference>
<accession>A0A955KVI3</accession>
<dbReference type="EMBL" id="JAGQLM010000045">
    <property type="protein sequence ID" value="MCA9374914.1"/>
    <property type="molecule type" value="Genomic_DNA"/>
</dbReference>
<dbReference type="PANTHER" id="PTHR32432">
    <property type="entry name" value="CELL DIVISION PROTEIN FTSA-RELATED"/>
    <property type="match status" value="1"/>
</dbReference>
<dbReference type="GO" id="GO:0009898">
    <property type="term" value="C:cytoplasmic side of plasma membrane"/>
    <property type="evidence" value="ECO:0007669"/>
    <property type="project" value="TreeGrafter"/>
</dbReference>
<reference evidence="2" key="2">
    <citation type="journal article" date="2021" name="Microbiome">
        <title>Successional dynamics and alternative stable states in a saline activated sludge microbial community over 9 years.</title>
        <authorList>
            <person name="Wang Y."/>
            <person name="Ye J."/>
            <person name="Ju F."/>
            <person name="Liu L."/>
            <person name="Boyd J.A."/>
            <person name="Deng Y."/>
            <person name="Parks D.H."/>
            <person name="Jiang X."/>
            <person name="Yin X."/>
            <person name="Woodcroft B.J."/>
            <person name="Tyson G.W."/>
            <person name="Hugenholtz P."/>
            <person name="Polz M.F."/>
            <person name="Zhang T."/>
        </authorList>
    </citation>
    <scope>NUCLEOTIDE SEQUENCE</scope>
    <source>
        <strain evidence="2">HKST-UBA16</strain>
    </source>
</reference>
<protein>
    <submittedName>
        <fullName evidence="2">Rod shape-determining protein</fullName>
    </submittedName>
</protein>
<evidence type="ECO:0000313" key="2">
    <source>
        <dbReference type="EMBL" id="MCA9374914.1"/>
    </source>
</evidence>
<dbReference type="SUPFAM" id="SSF53067">
    <property type="entry name" value="Actin-like ATPase domain"/>
    <property type="match status" value="1"/>
</dbReference>
<dbReference type="InterPro" id="IPR043129">
    <property type="entry name" value="ATPase_NBD"/>
</dbReference>
<dbReference type="PANTHER" id="PTHR32432:SF4">
    <property type="entry name" value="CELL DIVISION PROTEIN FTSA"/>
    <property type="match status" value="1"/>
</dbReference>
<dbReference type="GO" id="GO:0051301">
    <property type="term" value="P:cell division"/>
    <property type="evidence" value="ECO:0007669"/>
    <property type="project" value="TreeGrafter"/>
</dbReference>
<sequence length="248" mass="25796">ASTLSVLTETEKELGVALLDIGAGTTSISIFHEGAIVFSGCVPLGGLNITSDLAIGLQLSLDEAEKVKVNMSNILDGKVAESKDNDSTPALLRKVDEEKSSTSKGEMASVSGLGITSKEEVSKEMLTKIVEARLEEIFEMVRDTVSKAGFDIATPAGVVITGGSSQLRDITKVAQAVFGVPSRVGYPSGLTGMVEEISDPGYSAVQGLVRHAMDDENDSSGISSGNSLQSGFGGLVNRLTSLLKSLMP</sequence>
<name>A0A955KVI3_9BACT</name>
<evidence type="ECO:0000256" key="1">
    <source>
        <dbReference type="SAM" id="MobiDB-lite"/>
    </source>
</evidence>
<dbReference type="Proteomes" id="UP000748332">
    <property type="component" value="Unassembled WGS sequence"/>
</dbReference>
<dbReference type="Gene3D" id="3.30.420.40">
    <property type="match status" value="1"/>
</dbReference>
<dbReference type="Pfam" id="PF14450">
    <property type="entry name" value="FtsA"/>
    <property type="match status" value="1"/>
</dbReference>
<organism evidence="2 3">
    <name type="scientific">Candidatus Dojkabacteria bacterium</name>
    <dbReference type="NCBI Taxonomy" id="2099670"/>
    <lineage>
        <taxon>Bacteria</taxon>
        <taxon>Candidatus Dojkabacteria</taxon>
    </lineage>
</organism>
<dbReference type="AlphaFoldDB" id="A0A955KVI3"/>
<feature type="region of interest" description="Disordered" evidence="1">
    <location>
        <begin position="80"/>
        <end position="111"/>
    </location>
</feature>
<reference evidence="2" key="1">
    <citation type="submission" date="2020-04" db="EMBL/GenBank/DDBJ databases">
        <authorList>
            <person name="Zhang T."/>
        </authorList>
    </citation>
    <scope>NUCLEOTIDE SEQUENCE</scope>
    <source>
        <strain evidence="2">HKST-UBA16</strain>
    </source>
</reference>